<protein>
    <submittedName>
        <fullName evidence="1">Uncharacterized protein</fullName>
    </submittedName>
</protein>
<organism evidence="1">
    <name type="scientific">viral metagenome</name>
    <dbReference type="NCBI Taxonomy" id="1070528"/>
    <lineage>
        <taxon>unclassified sequences</taxon>
        <taxon>metagenomes</taxon>
        <taxon>organismal metagenomes</taxon>
    </lineage>
</organism>
<dbReference type="AlphaFoldDB" id="A0A6C0JPL6"/>
<proteinExistence type="predicted"/>
<dbReference type="EMBL" id="MN740686">
    <property type="protein sequence ID" value="QHU07715.1"/>
    <property type="molecule type" value="Genomic_DNA"/>
</dbReference>
<evidence type="ECO:0000313" key="1">
    <source>
        <dbReference type="EMBL" id="QHU07715.1"/>
    </source>
</evidence>
<sequence>MAYIPFSNKRPLNYIEGPIYPDIKKEILQFRDAKKHWKVDIGDSLKESEKYPLFVNGIIEYQSRNRNQTMYGQSSHKSYVNEEVRLPLISPWDLLPISRRPRLPVTPRVNPVLDEFQISQNILPTNIYGFLKRPDHYLNKRNVKDTYTPSKDINYQILNNEYVFN</sequence>
<name>A0A6C0JPL6_9ZZZZ</name>
<accession>A0A6C0JPL6</accession>
<reference evidence="1" key="1">
    <citation type="journal article" date="2020" name="Nature">
        <title>Giant virus diversity and host interactions through global metagenomics.</title>
        <authorList>
            <person name="Schulz F."/>
            <person name="Roux S."/>
            <person name="Paez-Espino D."/>
            <person name="Jungbluth S."/>
            <person name="Walsh D.A."/>
            <person name="Denef V.J."/>
            <person name="McMahon K.D."/>
            <person name="Konstantinidis K.T."/>
            <person name="Eloe-Fadrosh E.A."/>
            <person name="Kyrpides N.C."/>
            <person name="Woyke T."/>
        </authorList>
    </citation>
    <scope>NUCLEOTIDE SEQUENCE</scope>
    <source>
        <strain evidence="1">GVMAG-S-1041349-163</strain>
    </source>
</reference>